<dbReference type="AlphaFoldDB" id="A0A1Y2IH95"/>
<protein>
    <submittedName>
        <fullName evidence="1">Uncharacterized protein</fullName>
    </submittedName>
</protein>
<proteinExistence type="predicted"/>
<dbReference type="Proteomes" id="UP000193067">
    <property type="component" value="Unassembled WGS sequence"/>
</dbReference>
<evidence type="ECO:0000313" key="1">
    <source>
        <dbReference type="EMBL" id="OSD00505.1"/>
    </source>
</evidence>
<keyword evidence="2" id="KW-1185">Reference proteome</keyword>
<organism evidence="1 2">
    <name type="scientific">Trametes coccinea (strain BRFM310)</name>
    <name type="common">Pycnoporus coccineus</name>
    <dbReference type="NCBI Taxonomy" id="1353009"/>
    <lineage>
        <taxon>Eukaryota</taxon>
        <taxon>Fungi</taxon>
        <taxon>Dikarya</taxon>
        <taxon>Basidiomycota</taxon>
        <taxon>Agaricomycotina</taxon>
        <taxon>Agaricomycetes</taxon>
        <taxon>Polyporales</taxon>
        <taxon>Polyporaceae</taxon>
        <taxon>Trametes</taxon>
    </lineage>
</organism>
<sequence length="153" mass="17162">MGYLSAEDVWSMTRAWPKLARLCIEDCQLAGTRNCVSRADRHIGHVAARVCAALPGPEGAHPASQTYRRARRLWLGEGGPFERSSVAHHLLRTLLVHLPPDLEEAGRVGSAMKRFLRHAFPSAQLYLRRWTLLSVETFASGRICRRGAFKETD</sequence>
<name>A0A1Y2IH95_TRAC3</name>
<evidence type="ECO:0000313" key="2">
    <source>
        <dbReference type="Proteomes" id="UP000193067"/>
    </source>
</evidence>
<gene>
    <name evidence="1" type="ORF">PYCCODRAFT_688045</name>
</gene>
<reference evidence="1 2" key="1">
    <citation type="journal article" date="2015" name="Biotechnol. Biofuels">
        <title>Enhanced degradation of softwood versus hardwood by the white-rot fungus Pycnoporus coccineus.</title>
        <authorList>
            <person name="Couturier M."/>
            <person name="Navarro D."/>
            <person name="Chevret D."/>
            <person name="Henrissat B."/>
            <person name="Piumi F."/>
            <person name="Ruiz-Duenas F.J."/>
            <person name="Martinez A.T."/>
            <person name="Grigoriev I.V."/>
            <person name="Riley R."/>
            <person name="Lipzen A."/>
            <person name="Berrin J.G."/>
            <person name="Master E.R."/>
            <person name="Rosso M.N."/>
        </authorList>
    </citation>
    <scope>NUCLEOTIDE SEQUENCE [LARGE SCALE GENOMIC DNA]</scope>
    <source>
        <strain evidence="1 2">BRFM310</strain>
    </source>
</reference>
<accession>A0A1Y2IH95</accession>
<dbReference type="EMBL" id="KZ084118">
    <property type="protein sequence ID" value="OSD00505.1"/>
    <property type="molecule type" value="Genomic_DNA"/>
</dbReference>